<evidence type="ECO:0000313" key="2">
    <source>
        <dbReference type="Proteomes" id="UP001165960"/>
    </source>
</evidence>
<proteinExistence type="predicted"/>
<accession>A0ACC2T0F6</accession>
<evidence type="ECO:0000313" key="1">
    <source>
        <dbReference type="EMBL" id="KAJ9068139.1"/>
    </source>
</evidence>
<comment type="caution">
    <text evidence="1">The sequence shown here is derived from an EMBL/GenBank/DDBJ whole genome shotgun (WGS) entry which is preliminary data.</text>
</comment>
<name>A0ACC2T0F6_9FUNG</name>
<keyword evidence="2" id="KW-1185">Reference proteome</keyword>
<protein>
    <submittedName>
        <fullName evidence="1">Uncharacterized protein</fullName>
    </submittedName>
</protein>
<sequence>MLSEALAVASHQLLIDSDGYSPPHGDLFLLSVDFCHKEAPTIGLMSLMSTLVTNQNTAPEESMGQSDALENITPEQKGCATLPEDPVNEHISCASAILLPQNLGVLPTQIPIS</sequence>
<dbReference type="EMBL" id="QTSX02003780">
    <property type="protein sequence ID" value="KAJ9068139.1"/>
    <property type="molecule type" value="Genomic_DNA"/>
</dbReference>
<organism evidence="1 2">
    <name type="scientific">Entomophthora muscae</name>
    <dbReference type="NCBI Taxonomy" id="34485"/>
    <lineage>
        <taxon>Eukaryota</taxon>
        <taxon>Fungi</taxon>
        <taxon>Fungi incertae sedis</taxon>
        <taxon>Zoopagomycota</taxon>
        <taxon>Entomophthoromycotina</taxon>
        <taxon>Entomophthoromycetes</taxon>
        <taxon>Entomophthorales</taxon>
        <taxon>Entomophthoraceae</taxon>
        <taxon>Entomophthora</taxon>
    </lineage>
</organism>
<reference evidence="1" key="1">
    <citation type="submission" date="2022-04" db="EMBL/GenBank/DDBJ databases">
        <title>Genome of the entomopathogenic fungus Entomophthora muscae.</title>
        <authorList>
            <person name="Elya C."/>
            <person name="Lovett B.R."/>
            <person name="Lee E."/>
            <person name="Macias A.M."/>
            <person name="Hajek A.E."/>
            <person name="De Bivort B.L."/>
            <person name="Kasson M.T."/>
            <person name="De Fine Licht H.H."/>
            <person name="Stajich J.E."/>
        </authorList>
    </citation>
    <scope>NUCLEOTIDE SEQUENCE</scope>
    <source>
        <strain evidence="1">Berkeley</strain>
    </source>
</reference>
<gene>
    <name evidence="1" type="ORF">DSO57_1031672</name>
</gene>
<dbReference type="Proteomes" id="UP001165960">
    <property type="component" value="Unassembled WGS sequence"/>
</dbReference>